<feature type="coiled-coil region" evidence="1">
    <location>
        <begin position="50"/>
        <end position="100"/>
    </location>
</feature>
<gene>
    <name evidence="2" type="ORF">ADN01_15750</name>
</gene>
<proteinExistence type="predicted"/>
<dbReference type="RefSeq" id="WP_062417878.1">
    <property type="nucleotide sequence ID" value="NZ_DF967974.1"/>
</dbReference>
<reference evidence="2 3" key="1">
    <citation type="submission" date="2015-07" db="EMBL/GenBank/DDBJ databases">
        <title>Genome sequence of Levilinea saccharolytica DSM 16555.</title>
        <authorList>
            <person name="Hemp J."/>
            <person name="Ward L.M."/>
            <person name="Pace L.A."/>
            <person name="Fischer W.W."/>
        </authorList>
    </citation>
    <scope>NUCLEOTIDE SEQUENCE [LARGE SCALE GENOMIC DNA]</scope>
    <source>
        <strain evidence="2 3">KIBI-1</strain>
    </source>
</reference>
<keyword evidence="1" id="KW-0175">Coiled coil</keyword>
<accession>A0A0P6Y7T6</accession>
<evidence type="ECO:0000313" key="2">
    <source>
        <dbReference type="EMBL" id="KPL77708.1"/>
    </source>
</evidence>
<name>A0A0P6Y7T6_9CHLR</name>
<sequence length="141" mass="15850">MTRPMFAGLIVDEYDQPVEVTYVGTEPCYVVNDAGFRRHIPSEQVDRQVLELLTSQVEENKEAIADQTAKMLGQDDIFSRAMLLNQLDTLDQQFDKLLEQGIPEEGRAYLGMLGFRIVINLHGEVVRVDQPAAPPSDEGNE</sequence>
<organism evidence="2 3">
    <name type="scientific">Levilinea saccharolytica</name>
    <dbReference type="NCBI Taxonomy" id="229921"/>
    <lineage>
        <taxon>Bacteria</taxon>
        <taxon>Bacillati</taxon>
        <taxon>Chloroflexota</taxon>
        <taxon>Anaerolineae</taxon>
        <taxon>Anaerolineales</taxon>
        <taxon>Anaerolineaceae</taxon>
        <taxon>Levilinea</taxon>
    </lineage>
</organism>
<dbReference type="Proteomes" id="UP000050501">
    <property type="component" value="Unassembled WGS sequence"/>
</dbReference>
<evidence type="ECO:0000313" key="3">
    <source>
        <dbReference type="Proteomes" id="UP000050501"/>
    </source>
</evidence>
<dbReference type="EMBL" id="LGCM01000059">
    <property type="protein sequence ID" value="KPL77708.1"/>
    <property type="molecule type" value="Genomic_DNA"/>
</dbReference>
<dbReference type="AlphaFoldDB" id="A0A0P6Y7T6"/>
<keyword evidence="3" id="KW-1185">Reference proteome</keyword>
<evidence type="ECO:0000256" key="1">
    <source>
        <dbReference type="SAM" id="Coils"/>
    </source>
</evidence>
<comment type="caution">
    <text evidence="2">The sequence shown here is derived from an EMBL/GenBank/DDBJ whole genome shotgun (WGS) entry which is preliminary data.</text>
</comment>
<dbReference type="OrthoDB" id="161602at2"/>
<protein>
    <submittedName>
        <fullName evidence="2">Uncharacterized protein</fullName>
    </submittedName>
</protein>